<organism evidence="1">
    <name type="scientific">marine metagenome</name>
    <dbReference type="NCBI Taxonomy" id="408172"/>
    <lineage>
        <taxon>unclassified sequences</taxon>
        <taxon>metagenomes</taxon>
        <taxon>ecological metagenomes</taxon>
    </lineage>
</organism>
<proteinExistence type="predicted"/>
<dbReference type="EMBL" id="UINC01051879">
    <property type="protein sequence ID" value="SVB66556.1"/>
    <property type="molecule type" value="Genomic_DNA"/>
</dbReference>
<accession>A0A382FTZ6</accession>
<evidence type="ECO:0000313" key="1">
    <source>
        <dbReference type="EMBL" id="SVB66556.1"/>
    </source>
</evidence>
<name>A0A382FTZ6_9ZZZZ</name>
<gene>
    <name evidence="1" type="ORF">METZ01_LOCUS219410</name>
</gene>
<sequence length="39" mass="4295">MKQLELKTKTSLHLVKLKTPLSFGLNTTHTVIGKKAVSC</sequence>
<dbReference type="AlphaFoldDB" id="A0A382FTZ6"/>
<protein>
    <submittedName>
        <fullName evidence="1">Uncharacterized protein</fullName>
    </submittedName>
</protein>
<reference evidence="1" key="1">
    <citation type="submission" date="2018-05" db="EMBL/GenBank/DDBJ databases">
        <authorList>
            <person name="Lanie J.A."/>
            <person name="Ng W.-L."/>
            <person name="Kazmierczak K.M."/>
            <person name="Andrzejewski T.M."/>
            <person name="Davidsen T.M."/>
            <person name="Wayne K.J."/>
            <person name="Tettelin H."/>
            <person name="Glass J.I."/>
            <person name="Rusch D."/>
            <person name="Podicherti R."/>
            <person name="Tsui H.-C.T."/>
            <person name="Winkler M.E."/>
        </authorList>
    </citation>
    <scope>NUCLEOTIDE SEQUENCE</scope>
</reference>